<comment type="caution">
    <text evidence="2">The sequence shown here is derived from an EMBL/GenBank/DDBJ whole genome shotgun (WGS) entry which is preliminary data.</text>
</comment>
<evidence type="ECO:0000313" key="3">
    <source>
        <dbReference type="Proteomes" id="UP000664521"/>
    </source>
</evidence>
<sequence length="111" mass="11267">MKAFTISAAIAMLFAQAHASPIAAKAEARQFAAQITFQGAPPDAAFYTASIPADGSVFYLDNPLSISHIVSLGGATCTFYGIDGSVTTVVGAQTVDVGPPQTQISGSCLAL</sequence>
<feature type="signal peptide" evidence="1">
    <location>
        <begin position="1"/>
        <end position="19"/>
    </location>
</feature>
<dbReference type="AlphaFoldDB" id="A0A8H3EKU2"/>
<dbReference type="EMBL" id="CAJPDS010000007">
    <property type="protein sequence ID" value="CAF9908996.1"/>
    <property type="molecule type" value="Genomic_DNA"/>
</dbReference>
<keyword evidence="3" id="KW-1185">Reference proteome</keyword>
<dbReference type="OrthoDB" id="4509278at2759"/>
<accession>A0A8H3EKU2</accession>
<keyword evidence="1" id="KW-0732">Signal</keyword>
<organism evidence="2 3">
    <name type="scientific">Heterodermia speciosa</name>
    <dbReference type="NCBI Taxonomy" id="116794"/>
    <lineage>
        <taxon>Eukaryota</taxon>
        <taxon>Fungi</taxon>
        <taxon>Dikarya</taxon>
        <taxon>Ascomycota</taxon>
        <taxon>Pezizomycotina</taxon>
        <taxon>Lecanoromycetes</taxon>
        <taxon>OSLEUM clade</taxon>
        <taxon>Lecanoromycetidae</taxon>
        <taxon>Caliciales</taxon>
        <taxon>Physciaceae</taxon>
        <taxon>Heterodermia</taxon>
    </lineage>
</organism>
<name>A0A8H3EKU2_9LECA</name>
<feature type="chain" id="PRO_5034067798" evidence="1">
    <location>
        <begin position="20"/>
        <end position="111"/>
    </location>
</feature>
<reference evidence="2" key="1">
    <citation type="submission" date="2021-03" db="EMBL/GenBank/DDBJ databases">
        <authorList>
            <person name="Tagirdzhanova G."/>
        </authorList>
    </citation>
    <scope>NUCLEOTIDE SEQUENCE</scope>
</reference>
<evidence type="ECO:0000256" key="1">
    <source>
        <dbReference type="SAM" id="SignalP"/>
    </source>
</evidence>
<dbReference type="Proteomes" id="UP000664521">
    <property type="component" value="Unassembled WGS sequence"/>
</dbReference>
<proteinExistence type="predicted"/>
<protein>
    <submittedName>
        <fullName evidence="2">Uncharacterized protein</fullName>
    </submittedName>
</protein>
<gene>
    <name evidence="2" type="ORF">HETSPECPRED_008789</name>
</gene>
<evidence type="ECO:0000313" key="2">
    <source>
        <dbReference type="EMBL" id="CAF9908996.1"/>
    </source>
</evidence>